<keyword evidence="1" id="KW-0677">Repeat</keyword>
<dbReference type="AlphaFoldDB" id="A0A3A4R008"/>
<sequence length="647" mass="73267">MLDKHKHLVWILPLFVITIVWGGLIKAPFLWDDHGVIVNNPFVGSLCSLRFLFSPDYFKAFPEASYRPVVTLSHIIDSALIGKIPPWHHFMNILLHTYAVLLAGLILCQFTASRAVVLAGMLLMAVHPIHTETIGVVSYRDDILMSIFMLAAVRFYMMFHVEHSLRAYLAVLMFAMLALFSKETALVLPLLMIAYDRVKKVHLRTVCVMYAGLAIVLAFYITVRFVLFRNPDTPAVGDYFISGIPMLIRPFYSFFLAVCSVFAPFVCFDYGTLLFYVCAGIGVLLFFIVLWCIRTQWKQPEVLFGLTWFTVALIPVMNIVPLENAFAGRYMYLPLIGAVIAVSGVLQSASGKQQKKAYCIVVVIAVLFSAVSFRYSRCILSEESFAENMAQSNPRSYKAYNYLATLAIDDNRFDDAKRFVAKALEIKPSFFEAVYNKGALAVHDNDYPAAEQAANRLIELNPSRSEGYRLWGDIQYDKDNLPLALTFYNQALERNSFDLDASINLGVAYEASGDRDRAAQLYRGVLAIQPANDAAWANLGNISIKNGDYPFAVKCYQQSLSVRASNAVTWYNLGNAYYYQKKWAEAERAYTTAMRLDPQFTDALHNLIVIYADTQQLVKETEALERYLKLKPGDMAAQYRYLFLKRQ</sequence>
<dbReference type="InterPro" id="IPR052346">
    <property type="entry name" value="O-mannosyl-transferase_TMTC"/>
</dbReference>
<dbReference type="Pfam" id="PF00515">
    <property type="entry name" value="TPR_1"/>
    <property type="match status" value="1"/>
</dbReference>
<gene>
    <name evidence="5" type="ORF">C4541_05915</name>
</gene>
<organism evidence="5 6">
    <name type="scientific">Candidatus Auribacter fodinae</name>
    <dbReference type="NCBI Taxonomy" id="2093366"/>
    <lineage>
        <taxon>Bacteria</taxon>
        <taxon>Pseudomonadati</taxon>
        <taxon>Candidatus Auribacterota</taxon>
        <taxon>Candidatus Auribacteria</taxon>
        <taxon>Candidatus Auribacterales</taxon>
        <taxon>Candidatus Auribacteraceae</taxon>
        <taxon>Candidatus Auribacter</taxon>
    </lineage>
</organism>
<feature type="transmembrane region" description="Helical" evidence="4">
    <location>
        <begin position="201"/>
        <end position="227"/>
    </location>
</feature>
<reference evidence="5 6" key="1">
    <citation type="journal article" date="2017" name="ISME J.">
        <title>Energy and carbon metabolisms in a deep terrestrial subsurface fluid microbial community.</title>
        <authorList>
            <person name="Momper L."/>
            <person name="Jungbluth S.P."/>
            <person name="Lee M.D."/>
            <person name="Amend J.P."/>
        </authorList>
    </citation>
    <scope>NUCLEOTIDE SEQUENCE [LARGE SCALE GENOMIC DNA]</scope>
    <source>
        <strain evidence="5">SURF_26</strain>
    </source>
</reference>
<feature type="transmembrane region" description="Helical" evidence="4">
    <location>
        <begin position="247"/>
        <end position="267"/>
    </location>
</feature>
<evidence type="ECO:0000256" key="3">
    <source>
        <dbReference type="PROSITE-ProRule" id="PRU00339"/>
    </source>
</evidence>
<dbReference type="PROSITE" id="PS50293">
    <property type="entry name" value="TPR_REGION"/>
    <property type="match status" value="1"/>
</dbReference>
<feature type="transmembrane region" description="Helical" evidence="4">
    <location>
        <begin position="7"/>
        <end position="25"/>
    </location>
</feature>
<feature type="transmembrane region" description="Helical" evidence="4">
    <location>
        <begin position="168"/>
        <end position="195"/>
    </location>
</feature>
<accession>A0A3A4R008</accession>
<comment type="caution">
    <text evidence="5">The sequence shown here is derived from an EMBL/GenBank/DDBJ whole genome shotgun (WGS) entry which is preliminary data.</text>
</comment>
<dbReference type="SMART" id="SM00028">
    <property type="entry name" value="TPR"/>
    <property type="match status" value="7"/>
</dbReference>
<dbReference type="PANTHER" id="PTHR44227">
    <property type="match status" value="1"/>
</dbReference>
<feature type="repeat" description="TPR" evidence="3">
    <location>
        <begin position="499"/>
        <end position="532"/>
    </location>
</feature>
<dbReference type="SUPFAM" id="SSF48452">
    <property type="entry name" value="TPR-like"/>
    <property type="match status" value="1"/>
</dbReference>
<keyword evidence="4" id="KW-0472">Membrane</keyword>
<dbReference type="Pfam" id="PF13176">
    <property type="entry name" value="TPR_7"/>
    <property type="match status" value="1"/>
</dbReference>
<dbReference type="EMBL" id="QZJZ01000048">
    <property type="protein sequence ID" value="RJP59470.1"/>
    <property type="molecule type" value="Genomic_DNA"/>
</dbReference>
<protein>
    <submittedName>
        <fullName evidence="5">Tetratricopeptide repeat protein</fullName>
    </submittedName>
</protein>
<evidence type="ECO:0000256" key="2">
    <source>
        <dbReference type="ARBA" id="ARBA00022803"/>
    </source>
</evidence>
<dbReference type="Proteomes" id="UP000266426">
    <property type="component" value="Unassembled WGS sequence"/>
</dbReference>
<feature type="transmembrane region" description="Helical" evidence="4">
    <location>
        <begin position="90"/>
        <end position="108"/>
    </location>
</feature>
<feature type="repeat" description="TPR" evidence="3">
    <location>
        <begin position="567"/>
        <end position="600"/>
    </location>
</feature>
<feature type="transmembrane region" description="Helical" evidence="4">
    <location>
        <begin position="273"/>
        <end position="293"/>
    </location>
</feature>
<dbReference type="PROSITE" id="PS50005">
    <property type="entry name" value="TPR"/>
    <property type="match status" value="5"/>
</dbReference>
<name>A0A3A4R008_9BACT</name>
<dbReference type="PANTHER" id="PTHR44227:SF3">
    <property type="entry name" value="PROTEIN O-MANNOSYL-TRANSFERASE TMTC4"/>
    <property type="match status" value="1"/>
</dbReference>
<feature type="transmembrane region" description="Helical" evidence="4">
    <location>
        <begin position="143"/>
        <end position="161"/>
    </location>
</feature>
<feature type="transmembrane region" description="Helical" evidence="4">
    <location>
        <begin position="302"/>
        <end position="320"/>
    </location>
</feature>
<dbReference type="Pfam" id="PF13432">
    <property type="entry name" value="TPR_16"/>
    <property type="match status" value="2"/>
</dbReference>
<dbReference type="Gene3D" id="1.25.40.10">
    <property type="entry name" value="Tetratricopeptide repeat domain"/>
    <property type="match status" value="1"/>
</dbReference>
<dbReference type="InterPro" id="IPR019734">
    <property type="entry name" value="TPR_rpt"/>
</dbReference>
<feature type="repeat" description="TPR" evidence="3">
    <location>
        <begin position="533"/>
        <end position="566"/>
    </location>
</feature>
<feature type="transmembrane region" description="Helical" evidence="4">
    <location>
        <begin position="115"/>
        <end position="131"/>
    </location>
</feature>
<evidence type="ECO:0000256" key="1">
    <source>
        <dbReference type="ARBA" id="ARBA00022737"/>
    </source>
</evidence>
<keyword evidence="4" id="KW-1133">Transmembrane helix</keyword>
<proteinExistence type="predicted"/>
<feature type="repeat" description="TPR" evidence="3">
    <location>
        <begin position="397"/>
        <end position="430"/>
    </location>
</feature>
<feature type="repeat" description="TPR" evidence="3">
    <location>
        <begin position="431"/>
        <end position="464"/>
    </location>
</feature>
<feature type="transmembrane region" description="Helical" evidence="4">
    <location>
        <begin position="326"/>
        <end position="346"/>
    </location>
</feature>
<keyword evidence="2 3" id="KW-0802">TPR repeat</keyword>
<evidence type="ECO:0000313" key="5">
    <source>
        <dbReference type="EMBL" id="RJP59470.1"/>
    </source>
</evidence>
<feature type="transmembrane region" description="Helical" evidence="4">
    <location>
        <begin position="358"/>
        <end position="375"/>
    </location>
</feature>
<keyword evidence="4" id="KW-0812">Transmembrane</keyword>
<evidence type="ECO:0000256" key="4">
    <source>
        <dbReference type="SAM" id="Phobius"/>
    </source>
</evidence>
<evidence type="ECO:0000313" key="6">
    <source>
        <dbReference type="Proteomes" id="UP000266426"/>
    </source>
</evidence>
<dbReference type="InterPro" id="IPR011990">
    <property type="entry name" value="TPR-like_helical_dom_sf"/>
</dbReference>